<sequence>MFDILKDRYGAVMTLEQLAATLRRRPEGLRMALLKPKSEWAYRLNSHKFYIGRRMYFPTEAVAHLLDSGFELQGGRDGKANFN</sequence>
<dbReference type="AlphaFoldDB" id="A0A132E8L7"/>
<protein>
    <recommendedName>
        <fullName evidence="3">Plasmid-related protein</fullName>
    </recommendedName>
</protein>
<reference evidence="1 2" key="1">
    <citation type="submission" date="2015-11" db="EMBL/GenBank/DDBJ databases">
        <title>Expanding the genomic diversity of Burkholderia species for the development of highly accurate diagnostics.</title>
        <authorList>
            <person name="Sahl J."/>
            <person name="Keim P."/>
            <person name="Wagner D."/>
        </authorList>
    </citation>
    <scope>NUCLEOTIDE SEQUENCE [LARGE SCALE GENOMIC DNA]</scope>
    <source>
        <strain evidence="1 2">MSMB368WGS</strain>
    </source>
</reference>
<accession>A0A132E8L7</accession>
<organism evidence="1 2">
    <name type="scientific">Burkholderia pseudomultivorans</name>
    <dbReference type="NCBI Taxonomy" id="1207504"/>
    <lineage>
        <taxon>Bacteria</taxon>
        <taxon>Pseudomonadati</taxon>
        <taxon>Pseudomonadota</taxon>
        <taxon>Betaproteobacteria</taxon>
        <taxon>Burkholderiales</taxon>
        <taxon>Burkholderiaceae</taxon>
        <taxon>Burkholderia</taxon>
        <taxon>Burkholderia cepacia complex</taxon>
    </lineage>
</organism>
<dbReference type="EMBL" id="LPJR01000072">
    <property type="protein sequence ID" value="KWF21666.1"/>
    <property type="molecule type" value="Genomic_DNA"/>
</dbReference>
<comment type="caution">
    <text evidence="1">The sequence shown here is derived from an EMBL/GenBank/DDBJ whole genome shotgun (WGS) entry which is preliminary data.</text>
</comment>
<evidence type="ECO:0000313" key="2">
    <source>
        <dbReference type="Proteomes" id="UP000062912"/>
    </source>
</evidence>
<dbReference type="RefSeq" id="WP_060096666.1">
    <property type="nucleotide sequence ID" value="NZ_LPJR01000072.1"/>
</dbReference>
<name>A0A132E8L7_9BURK</name>
<proteinExistence type="predicted"/>
<evidence type="ECO:0008006" key="3">
    <source>
        <dbReference type="Google" id="ProtNLM"/>
    </source>
</evidence>
<gene>
    <name evidence="1" type="ORF">WT56_28770</name>
</gene>
<evidence type="ECO:0000313" key="1">
    <source>
        <dbReference type="EMBL" id="KWF21666.1"/>
    </source>
</evidence>
<dbReference type="OrthoDB" id="8910937at2"/>
<dbReference type="Proteomes" id="UP000062912">
    <property type="component" value="Unassembled WGS sequence"/>
</dbReference>